<name>A0A1K0IEX2_CUPNE</name>
<sequence>MKHTLGRAAIGAALATLAALPGMAAAQDYPTRPIRLLVGYTPAGAADYVARVFGEALSKELGQTVLVDNKPGAGSTLASAALAQAAPDGYTLGLATSTLYGVDQQLYKARYKATDFTPVTRLTVSPLILAVNKNLNVSDVKTLVAKARAQAGKFNYSSSGIGGSPHLAGLQFEKATGVKMTHVPYKGGAPALQAVAAGEVELSFGTAASVLPMGTQGVVKMIGVTTPKPSAVAPGLPALAEMGLPGFDFTFWFGLYGPAGLPDGIRDKLFAATAKVMADPQLRAKLASNGSEVSTSASPAEFGKWAAADGKSAVTRIEQAGVRLD</sequence>
<dbReference type="Gene3D" id="3.40.190.150">
    <property type="entry name" value="Bordetella uptake gene, domain 1"/>
    <property type="match status" value="1"/>
</dbReference>
<dbReference type="Gene3D" id="3.40.190.10">
    <property type="entry name" value="Periplasmic binding protein-like II"/>
    <property type="match status" value="1"/>
</dbReference>
<reference evidence="3" key="1">
    <citation type="submission" date="2016-09" db="EMBL/GenBank/DDBJ databases">
        <authorList>
            <person name="Capua I."/>
            <person name="De Benedictis P."/>
            <person name="Joannis T."/>
            <person name="Lombin L.H."/>
            <person name="Cattoli G."/>
        </authorList>
    </citation>
    <scope>NUCLEOTIDE SEQUENCE</scope>
    <source>
        <strain evidence="3">B9</strain>
    </source>
</reference>
<comment type="similarity">
    <text evidence="1">Belongs to the UPF0065 (bug) family.</text>
</comment>
<feature type="signal peptide" evidence="2">
    <location>
        <begin position="1"/>
        <end position="26"/>
    </location>
</feature>
<proteinExistence type="inferred from homology"/>
<dbReference type="InterPro" id="IPR005064">
    <property type="entry name" value="BUG"/>
</dbReference>
<dbReference type="EMBL" id="FMSH01000174">
    <property type="protein sequence ID" value="SCU75879.1"/>
    <property type="molecule type" value="Genomic_DNA"/>
</dbReference>
<dbReference type="PIRSF" id="PIRSF017082">
    <property type="entry name" value="YflP"/>
    <property type="match status" value="1"/>
</dbReference>
<gene>
    <name evidence="3" type="primary">bugT</name>
    <name evidence="3" type="ORF">CNECB9_2550021</name>
</gene>
<dbReference type="PANTHER" id="PTHR42928">
    <property type="entry name" value="TRICARBOXYLATE-BINDING PROTEIN"/>
    <property type="match status" value="1"/>
</dbReference>
<evidence type="ECO:0000313" key="3">
    <source>
        <dbReference type="EMBL" id="SCU75879.1"/>
    </source>
</evidence>
<dbReference type="AlphaFoldDB" id="A0A1K0IEX2"/>
<feature type="chain" id="PRO_5012476080" evidence="2">
    <location>
        <begin position="27"/>
        <end position="325"/>
    </location>
</feature>
<protein>
    <submittedName>
        <fullName evidence="3">Extra-cytoplasmic solute receptor BugT</fullName>
    </submittedName>
</protein>
<evidence type="ECO:0000256" key="1">
    <source>
        <dbReference type="ARBA" id="ARBA00006987"/>
    </source>
</evidence>
<dbReference type="Pfam" id="PF03401">
    <property type="entry name" value="TctC"/>
    <property type="match status" value="1"/>
</dbReference>
<dbReference type="RefSeq" id="WP_340524817.1">
    <property type="nucleotide sequence ID" value="NZ_FMSH01000174.1"/>
</dbReference>
<evidence type="ECO:0000256" key="2">
    <source>
        <dbReference type="SAM" id="SignalP"/>
    </source>
</evidence>
<organism evidence="3">
    <name type="scientific">Cupriavidus necator</name>
    <name type="common">Alcaligenes eutrophus</name>
    <name type="synonym">Ralstonia eutropha</name>
    <dbReference type="NCBI Taxonomy" id="106590"/>
    <lineage>
        <taxon>Bacteria</taxon>
        <taxon>Pseudomonadati</taxon>
        <taxon>Pseudomonadota</taxon>
        <taxon>Betaproteobacteria</taxon>
        <taxon>Burkholderiales</taxon>
        <taxon>Burkholderiaceae</taxon>
        <taxon>Cupriavidus</taxon>
    </lineage>
</organism>
<dbReference type="InterPro" id="IPR042100">
    <property type="entry name" value="Bug_dom1"/>
</dbReference>
<dbReference type="SUPFAM" id="SSF53850">
    <property type="entry name" value="Periplasmic binding protein-like II"/>
    <property type="match status" value="1"/>
</dbReference>
<keyword evidence="2" id="KW-0732">Signal</keyword>
<dbReference type="PANTHER" id="PTHR42928:SF5">
    <property type="entry name" value="BLR1237 PROTEIN"/>
    <property type="match status" value="1"/>
</dbReference>
<keyword evidence="3" id="KW-0675">Receptor</keyword>
<accession>A0A1K0IEX2</accession>